<organism evidence="3 4">
    <name type="scientific">Salinisphaera hydrothermalis (strain C41B8)</name>
    <dbReference type="NCBI Taxonomy" id="1304275"/>
    <lineage>
        <taxon>Bacteria</taxon>
        <taxon>Pseudomonadati</taxon>
        <taxon>Pseudomonadota</taxon>
        <taxon>Gammaproteobacteria</taxon>
        <taxon>Salinisphaerales</taxon>
        <taxon>Salinisphaeraceae</taxon>
        <taxon>Salinisphaera</taxon>
    </lineage>
</organism>
<gene>
    <name evidence="3" type="ORF">C41B8_14310</name>
</gene>
<dbReference type="AlphaFoldDB" id="A0A084IIR2"/>
<dbReference type="Proteomes" id="UP000028302">
    <property type="component" value="Unassembled WGS sequence"/>
</dbReference>
<dbReference type="OrthoDB" id="9761650at2"/>
<evidence type="ECO:0000259" key="1">
    <source>
        <dbReference type="Pfam" id="PF09967"/>
    </source>
</evidence>
<proteinExistence type="predicted"/>
<reference evidence="3 4" key="1">
    <citation type="submission" date="2013-03" db="EMBL/GenBank/DDBJ databases">
        <title>Salinisphaera hydrothermalis C41B8 Genome Sequencing.</title>
        <authorList>
            <person name="Li C."/>
            <person name="Lai Q."/>
            <person name="Shao Z."/>
        </authorList>
    </citation>
    <scope>NUCLEOTIDE SEQUENCE [LARGE SCALE GENOMIC DNA]</scope>
    <source>
        <strain evidence="3 4">C41B8</strain>
    </source>
</reference>
<name>A0A084IIR2_SALHC</name>
<dbReference type="InterPro" id="IPR018698">
    <property type="entry name" value="VWA-like_dom"/>
</dbReference>
<evidence type="ECO:0000313" key="3">
    <source>
        <dbReference type="EMBL" id="KEZ76596.1"/>
    </source>
</evidence>
<evidence type="ECO:0000259" key="2">
    <source>
        <dbReference type="Pfam" id="PF13203"/>
    </source>
</evidence>
<protein>
    <recommendedName>
        <fullName evidence="5">Metal-dependent peptidase</fullName>
    </recommendedName>
</protein>
<sequence>MSRAETAVRLPRAPGPEEAALKHSAARLWEADRAQLMLRQPFVAMLAMRLDLVPVVDDRLDTACTDGERIFVDARFLHALSAADRAFVLAHEVWHCAARHLLRRGRREARRWNVAVDQEVNALLCDEGLRLPHDCVYRAEWHGLNAETVYTRLADDETGDLARGRSADQHELRVGFGEGESVRDPDLDCFDTNGDWGQWPARVVAVAQQIERQRGEMPAGIAQLVDGYRRAEVPWRRVLARFVTRTLGDERHWLPPSRRGIYRGLYLPSRRGWQLTLTVGIDTSGSTALHLPAFLGELIGLAASFGRYRLRLLFCDAAIQHERIVSDDAPWDPAELDFAGGGGTSLTPVFDRLESEAPPAALIYFTDGYGPAPRQAPAYPVLWALTPGGRRPAAWGESLWLAES</sequence>
<dbReference type="PANTHER" id="PTHR38730">
    <property type="entry name" value="SLL7028 PROTEIN"/>
    <property type="match status" value="1"/>
</dbReference>
<dbReference type="InterPro" id="IPR025154">
    <property type="entry name" value="Put_metallopeptidase_dom"/>
</dbReference>
<comment type="caution">
    <text evidence="3">The sequence shown here is derived from an EMBL/GenBank/DDBJ whole genome shotgun (WGS) entry which is preliminary data.</text>
</comment>
<accession>A0A084IIR2</accession>
<dbReference type="STRING" id="1304275.C41B8_14310"/>
<dbReference type="EMBL" id="APNK01000026">
    <property type="protein sequence ID" value="KEZ76596.1"/>
    <property type="molecule type" value="Genomic_DNA"/>
</dbReference>
<dbReference type="Pfam" id="PF13203">
    <property type="entry name" value="DUF2201_N"/>
    <property type="match status" value="1"/>
</dbReference>
<dbReference type="PANTHER" id="PTHR38730:SF1">
    <property type="entry name" value="SLL7028 PROTEIN"/>
    <property type="match status" value="1"/>
</dbReference>
<keyword evidence="4" id="KW-1185">Reference proteome</keyword>
<evidence type="ECO:0008006" key="5">
    <source>
        <dbReference type="Google" id="ProtNLM"/>
    </source>
</evidence>
<dbReference type="RefSeq" id="WP_051883572.1">
    <property type="nucleotide sequence ID" value="NZ_APNK01000026.1"/>
</dbReference>
<feature type="domain" description="Putative metallopeptidase" evidence="2">
    <location>
        <begin position="33"/>
        <end position="270"/>
    </location>
</feature>
<feature type="domain" description="VWA-like" evidence="1">
    <location>
        <begin position="278"/>
        <end position="400"/>
    </location>
</feature>
<dbReference type="eggNOG" id="COG3864">
    <property type="taxonomic scope" value="Bacteria"/>
</dbReference>
<dbReference type="Pfam" id="PF09967">
    <property type="entry name" value="DUF2201"/>
    <property type="match status" value="1"/>
</dbReference>
<evidence type="ECO:0000313" key="4">
    <source>
        <dbReference type="Proteomes" id="UP000028302"/>
    </source>
</evidence>